<organism evidence="1 2">
    <name type="scientific">Glarea lozoyensis (strain ATCC 74030 / MF5533)</name>
    <dbReference type="NCBI Taxonomy" id="1104152"/>
    <lineage>
        <taxon>Eukaryota</taxon>
        <taxon>Fungi</taxon>
        <taxon>Dikarya</taxon>
        <taxon>Ascomycota</taxon>
        <taxon>Pezizomycotina</taxon>
        <taxon>Leotiomycetes</taxon>
        <taxon>Helotiales</taxon>
        <taxon>Helotiaceae</taxon>
        <taxon>Glarea</taxon>
    </lineage>
</organism>
<gene>
    <name evidence="1" type="ORF">M7I_6872</name>
</gene>
<accession>H0EVR7</accession>
<dbReference type="Proteomes" id="UP000005446">
    <property type="component" value="Unassembled WGS sequence"/>
</dbReference>
<name>H0EVR7_GLAL7</name>
<proteinExistence type="predicted"/>
<protein>
    <submittedName>
        <fullName evidence="1">Uncharacterized protein</fullName>
    </submittedName>
</protein>
<sequence length="101" mass="11295">MDSLTTCYGKTSKPTDYNVYSGKGMSQDVQEILQFEKIESVIGVAHDWCVTLTMCFVASAESLFHSKDNEVIKNYMGAEGGARKWFEGGKMAEYPAYLTEE</sequence>
<keyword evidence="2" id="KW-1185">Reference proteome</keyword>
<dbReference type="HOGENOM" id="CLU_2291990_0_0_1"/>
<evidence type="ECO:0000313" key="1">
    <source>
        <dbReference type="EMBL" id="EHK97362.1"/>
    </source>
</evidence>
<evidence type="ECO:0000313" key="2">
    <source>
        <dbReference type="Proteomes" id="UP000005446"/>
    </source>
</evidence>
<dbReference type="AlphaFoldDB" id="H0EVR7"/>
<dbReference type="EMBL" id="AGUE01000196">
    <property type="protein sequence ID" value="EHK97362.1"/>
    <property type="molecule type" value="Genomic_DNA"/>
</dbReference>
<dbReference type="InParanoid" id="H0EVR7"/>
<comment type="caution">
    <text evidence="1">The sequence shown here is derived from an EMBL/GenBank/DDBJ whole genome shotgun (WGS) entry which is preliminary data.</text>
</comment>
<dbReference type="OrthoDB" id="284184at2759"/>
<reference evidence="1 2" key="1">
    <citation type="journal article" date="2012" name="Eukaryot. Cell">
        <title>Genome sequence of the fungus Glarea lozoyensis: the first genome sequence of a species from the Helotiaceae family.</title>
        <authorList>
            <person name="Youssar L."/>
            <person name="Gruening B.A."/>
            <person name="Erxleben A."/>
            <person name="Guenther S."/>
            <person name="Huettel W."/>
        </authorList>
    </citation>
    <scope>NUCLEOTIDE SEQUENCE [LARGE SCALE GENOMIC DNA]</scope>
    <source>
        <strain evidence="2">ATCC 74030 / MF5533</strain>
    </source>
</reference>